<dbReference type="Proteomes" id="UP001153292">
    <property type="component" value="Chromosome 2"/>
</dbReference>
<proteinExistence type="predicted"/>
<feature type="region of interest" description="Disordered" evidence="1">
    <location>
        <begin position="62"/>
        <end position="106"/>
    </location>
</feature>
<accession>A0ABN8B1W3</accession>
<evidence type="ECO:0000256" key="1">
    <source>
        <dbReference type="SAM" id="MobiDB-lite"/>
    </source>
</evidence>
<gene>
    <name evidence="2" type="ORF">CHILSU_LOCUS5447</name>
</gene>
<name>A0ABN8B1W3_CHISP</name>
<dbReference type="EMBL" id="OU963895">
    <property type="protein sequence ID" value="CAH0402208.1"/>
    <property type="molecule type" value="Genomic_DNA"/>
</dbReference>
<protein>
    <submittedName>
        <fullName evidence="2">Uncharacterized protein</fullName>
    </submittedName>
</protein>
<evidence type="ECO:0000313" key="3">
    <source>
        <dbReference type="Proteomes" id="UP001153292"/>
    </source>
</evidence>
<reference evidence="2" key="1">
    <citation type="submission" date="2021-12" db="EMBL/GenBank/DDBJ databases">
        <authorList>
            <person name="King R."/>
        </authorList>
    </citation>
    <scope>NUCLEOTIDE SEQUENCE</scope>
</reference>
<feature type="compositionally biased region" description="Basic residues" evidence="1">
    <location>
        <begin position="80"/>
        <end position="96"/>
    </location>
</feature>
<organism evidence="2 3">
    <name type="scientific">Chilo suppressalis</name>
    <name type="common">Asiatic rice borer moth</name>
    <dbReference type="NCBI Taxonomy" id="168631"/>
    <lineage>
        <taxon>Eukaryota</taxon>
        <taxon>Metazoa</taxon>
        <taxon>Ecdysozoa</taxon>
        <taxon>Arthropoda</taxon>
        <taxon>Hexapoda</taxon>
        <taxon>Insecta</taxon>
        <taxon>Pterygota</taxon>
        <taxon>Neoptera</taxon>
        <taxon>Endopterygota</taxon>
        <taxon>Lepidoptera</taxon>
        <taxon>Glossata</taxon>
        <taxon>Ditrysia</taxon>
        <taxon>Pyraloidea</taxon>
        <taxon>Crambidae</taxon>
        <taxon>Crambinae</taxon>
        <taxon>Chilo</taxon>
    </lineage>
</organism>
<evidence type="ECO:0000313" key="2">
    <source>
        <dbReference type="EMBL" id="CAH0402208.1"/>
    </source>
</evidence>
<sequence>MELMWLHGSVETLCLHAAGDTCRLYSYVHVTRATSNQLSAARVIAHRGYYVTPIKNYVERARKEAAESAQERGGAGGGRGRARVRQSRAARRRARTHAAGPRERHE</sequence>
<keyword evidence="3" id="KW-1185">Reference proteome</keyword>